<keyword evidence="2" id="KW-1185">Reference proteome</keyword>
<proteinExistence type="predicted"/>
<reference evidence="1 2" key="1">
    <citation type="submission" date="2020-05" db="EMBL/GenBank/DDBJ databases">
        <title>WGS assembly of Panicum virgatum.</title>
        <authorList>
            <person name="Lovell J.T."/>
            <person name="Jenkins J."/>
            <person name="Shu S."/>
            <person name="Juenger T.E."/>
            <person name="Schmutz J."/>
        </authorList>
    </citation>
    <scope>NUCLEOTIDE SEQUENCE [LARGE SCALE GENOMIC DNA]</scope>
    <source>
        <strain evidence="2">cv. AP13</strain>
    </source>
</reference>
<accession>A0A8T0RHB4</accession>
<organism evidence="1 2">
    <name type="scientific">Panicum virgatum</name>
    <name type="common">Blackwell switchgrass</name>
    <dbReference type="NCBI Taxonomy" id="38727"/>
    <lineage>
        <taxon>Eukaryota</taxon>
        <taxon>Viridiplantae</taxon>
        <taxon>Streptophyta</taxon>
        <taxon>Embryophyta</taxon>
        <taxon>Tracheophyta</taxon>
        <taxon>Spermatophyta</taxon>
        <taxon>Magnoliopsida</taxon>
        <taxon>Liliopsida</taxon>
        <taxon>Poales</taxon>
        <taxon>Poaceae</taxon>
        <taxon>PACMAD clade</taxon>
        <taxon>Panicoideae</taxon>
        <taxon>Panicodae</taxon>
        <taxon>Paniceae</taxon>
        <taxon>Panicinae</taxon>
        <taxon>Panicum</taxon>
        <taxon>Panicum sect. Hiantes</taxon>
    </lineage>
</organism>
<evidence type="ECO:0000313" key="2">
    <source>
        <dbReference type="Proteomes" id="UP000823388"/>
    </source>
</evidence>
<comment type="caution">
    <text evidence="1">The sequence shown here is derived from an EMBL/GenBank/DDBJ whole genome shotgun (WGS) entry which is preliminary data.</text>
</comment>
<dbReference type="AlphaFoldDB" id="A0A8T0RHB4"/>
<sequence length="81" mass="9336">MCFRQHSQSQKGERTQQDRKYICRCSQISAATICTVQEMKKNATSMKRLDFHITSQAMILLINIRDTQTLKVKASKLKGDD</sequence>
<dbReference type="Proteomes" id="UP000823388">
    <property type="component" value="Chromosome 6K"/>
</dbReference>
<evidence type="ECO:0000313" key="1">
    <source>
        <dbReference type="EMBL" id="KAG2585411.1"/>
    </source>
</evidence>
<dbReference type="EMBL" id="CM029047">
    <property type="protein sequence ID" value="KAG2585411.1"/>
    <property type="molecule type" value="Genomic_DNA"/>
</dbReference>
<name>A0A8T0RHB4_PANVG</name>
<gene>
    <name evidence="1" type="ORF">PVAP13_6KG388400</name>
</gene>
<protein>
    <submittedName>
        <fullName evidence="1">Uncharacterized protein</fullName>
    </submittedName>
</protein>